<dbReference type="GO" id="GO:0008270">
    <property type="term" value="F:zinc ion binding"/>
    <property type="evidence" value="ECO:0007669"/>
    <property type="project" value="InterPro"/>
</dbReference>
<protein>
    <submittedName>
        <fullName evidence="2">Endonuclease</fullName>
    </submittedName>
</protein>
<dbReference type="RefSeq" id="WP_021428423.1">
    <property type="nucleotide sequence ID" value="NZ_BROK01000032.1"/>
</dbReference>
<keyword evidence="2" id="KW-0540">Nuclease</keyword>
<sequence>MKLGISALVHEIDRAICICKTNKNINHIEIGIDNLIECKKVLLYKDEFKRNNISIGIHLPMELNTCENVEYIRNSWVKFIYEINSELKELDIKYFNMHLGYVIKSRFERNKQKYLDNSIKFLQSINLENKHVFIENTYTNGGDICNIGTTVNEFEYILNNIANIEFCYDTGHNLINEDCFVDILNSKINLIHLSDNDGKKDLHVGIGKGILDLESLKNLMSMKIQYAVLEIKYEDIDESIKVLERFM</sequence>
<dbReference type="GO" id="GO:0006284">
    <property type="term" value="P:base-excision repair"/>
    <property type="evidence" value="ECO:0007669"/>
    <property type="project" value="TreeGrafter"/>
</dbReference>
<accession>A0A5P3XHF0</accession>
<dbReference type="PANTHER" id="PTHR21445:SF0">
    <property type="entry name" value="APURINIC-APYRIMIDINIC ENDONUCLEASE"/>
    <property type="match status" value="1"/>
</dbReference>
<dbReference type="Proteomes" id="UP000326961">
    <property type="component" value="Chromosome"/>
</dbReference>
<dbReference type="AlphaFoldDB" id="A0A5P3XHF0"/>
<organism evidence="2 3">
    <name type="scientific">Paraclostridium bifermentans</name>
    <name type="common">Clostridium bifermentans</name>
    <dbReference type="NCBI Taxonomy" id="1490"/>
    <lineage>
        <taxon>Bacteria</taxon>
        <taxon>Bacillati</taxon>
        <taxon>Bacillota</taxon>
        <taxon>Clostridia</taxon>
        <taxon>Peptostreptococcales</taxon>
        <taxon>Peptostreptococcaceae</taxon>
        <taxon>Paraclostridium</taxon>
    </lineage>
</organism>
<dbReference type="SUPFAM" id="SSF51658">
    <property type="entry name" value="Xylose isomerase-like"/>
    <property type="match status" value="1"/>
</dbReference>
<evidence type="ECO:0000259" key="1">
    <source>
        <dbReference type="Pfam" id="PF01261"/>
    </source>
</evidence>
<keyword evidence="2" id="KW-0378">Hydrolase</keyword>
<dbReference type="InterPro" id="IPR013022">
    <property type="entry name" value="Xyl_isomerase-like_TIM-brl"/>
</dbReference>
<dbReference type="GO" id="GO:0008081">
    <property type="term" value="F:phosphoric diester hydrolase activity"/>
    <property type="evidence" value="ECO:0007669"/>
    <property type="project" value="TreeGrafter"/>
</dbReference>
<name>A0A5P3XHF0_PARBF</name>
<dbReference type="PANTHER" id="PTHR21445">
    <property type="entry name" value="ENDONUCLEASE IV ENDODEOXYRIBONUCLEASE IV"/>
    <property type="match status" value="1"/>
</dbReference>
<reference evidence="2 3" key="1">
    <citation type="submission" date="2018-09" db="EMBL/GenBank/DDBJ databases">
        <title>A clostridial neurotoxin that targets Anopheles mosquitoes.</title>
        <authorList>
            <person name="Contreras E."/>
            <person name="Masuyer G."/>
            <person name="Qureshi N."/>
            <person name="Chawla S."/>
            <person name="Lim H.L."/>
            <person name="Chen J."/>
            <person name="Stenmark P."/>
            <person name="Gill S."/>
        </authorList>
    </citation>
    <scope>NUCLEOTIDE SEQUENCE [LARGE SCALE GENOMIC DNA]</scope>
    <source>
        <strain evidence="2 3">Cbm</strain>
    </source>
</reference>
<evidence type="ECO:0000313" key="2">
    <source>
        <dbReference type="EMBL" id="QEZ69722.1"/>
    </source>
</evidence>
<dbReference type="EMBL" id="CP032452">
    <property type="protein sequence ID" value="QEZ69722.1"/>
    <property type="molecule type" value="Genomic_DNA"/>
</dbReference>
<dbReference type="GO" id="GO:0003677">
    <property type="term" value="F:DNA binding"/>
    <property type="evidence" value="ECO:0007669"/>
    <property type="project" value="InterPro"/>
</dbReference>
<dbReference type="GO" id="GO:0003906">
    <property type="term" value="F:DNA-(apurinic or apyrimidinic site) endonuclease activity"/>
    <property type="evidence" value="ECO:0007669"/>
    <property type="project" value="TreeGrafter"/>
</dbReference>
<proteinExistence type="predicted"/>
<dbReference type="Gene3D" id="3.20.20.150">
    <property type="entry name" value="Divalent-metal-dependent TIM barrel enzymes"/>
    <property type="match status" value="1"/>
</dbReference>
<dbReference type="InterPro" id="IPR001719">
    <property type="entry name" value="AP_endonuc_2"/>
</dbReference>
<evidence type="ECO:0000313" key="3">
    <source>
        <dbReference type="Proteomes" id="UP000326961"/>
    </source>
</evidence>
<gene>
    <name evidence="2" type="ORF">D4A35_12840</name>
</gene>
<dbReference type="InterPro" id="IPR036237">
    <property type="entry name" value="Xyl_isomerase-like_sf"/>
</dbReference>
<dbReference type="Pfam" id="PF01261">
    <property type="entry name" value="AP_endonuc_2"/>
    <property type="match status" value="1"/>
</dbReference>
<feature type="domain" description="Xylose isomerase-like TIM barrel" evidence="1">
    <location>
        <begin position="45"/>
        <end position="243"/>
    </location>
</feature>
<keyword evidence="2" id="KW-0255">Endonuclease</keyword>